<dbReference type="GO" id="GO:0016197">
    <property type="term" value="P:endosomal transport"/>
    <property type="evidence" value="ECO:0007669"/>
    <property type="project" value="TreeGrafter"/>
</dbReference>
<evidence type="ECO:0000256" key="1">
    <source>
        <dbReference type="ARBA" id="ARBA00007133"/>
    </source>
</evidence>
<gene>
    <name evidence="3" type="ORF">INT43_008777</name>
</gene>
<protein>
    <recommendedName>
        <fullName evidence="2">Biogenesis of lysosome-related organelles complex 1 subunit 1</fullName>
    </recommendedName>
</protein>
<reference evidence="3" key="1">
    <citation type="submission" date="2020-12" db="EMBL/GenBank/DDBJ databases">
        <title>Metabolic potential, ecology and presence of endohyphal bacteria is reflected in genomic diversity of Mucoromycotina.</title>
        <authorList>
            <person name="Muszewska A."/>
            <person name="Okrasinska A."/>
            <person name="Steczkiewicz K."/>
            <person name="Drgas O."/>
            <person name="Orlowska M."/>
            <person name="Perlinska-Lenart U."/>
            <person name="Aleksandrzak-Piekarczyk T."/>
            <person name="Szatraj K."/>
            <person name="Zielenkiewicz U."/>
            <person name="Pilsyk S."/>
            <person name="Malc E."/>
            <person name="Mieczkowski P."/>
            <person name="Kruszewska J.S."/>
            <person name="Biernat P."/>
            <person name="Pawlowska J."/>
        </authorList>
    </citation>
    <scope>NUCLEOTIDE SEQUENCE</scope>
    <source>
        <strain evidence="3">WA0000067209</strain>
    </source>
</reference>
<proteinExistence type="inferred from homology"/>
<comment type="similarity">
    <text evidence="1">Belongs to the BLOC1S1 family.</text>
</comment>
<dbReference type="PANTHER" id="PTHR13073">
    <property type="entry name" value="BLOC-1 COMPLEX SUBUNIT 1"/>
    <property type="match status" value="1"/>
</dbReference>
<dbReference type="InterPro" id="IPR009395">
    <property type="entry name" value="BLOC1S1"/>
</dbReference>
<accession>A0A8H7PWJ5</accession>
<dbReference type="Proteomes" id="UP000654370">
    <property type="component" value="Unassembled WGS sequence"/>
</dbReference>
<dbReference type="GO" id="GO:0031083">
    <property type="term" value="C:BLOC-1 complex"/>
    <property type="evidence" value="ECO:0007669"/>
    <property type="project" value="InterPro"/>
</dbReference>
<dbReference type="Pfam" id="PF06320">
    <property type="entry name" value="GCN5L1"/>
    <property type="match status" value="1"/>
</dbReference>
<dbReference type="OrthoDB" id="20018at2759"/>
<name>A0A8H7PWJ5_MORIS</name>
<evidence type="ECO:0000313" key="4">
    <source>
        <dbReference type="Proteomes" id="UP000654370"/>
    </source>
</evidence>
<dbReference type="PANTHER" id="PTHR13073:SF0">
    <property type="entry name" value="BIOGENESIS OF LYSOSOME-RELATED ORGANELLES COMPLEX 1 SUBUNIT 1"/>
    <property type="match status" value="1"/>
</dbReference>
<keyword evidence="4" id="KW-1185">Reference proteome</keyword>
<comment type="caution">
    <text evidence="3">The sequence shown here is derived from an EMBL/GenBank/DDBJ whole genome shotgun (WGS) entry which is preliminary data.</text>
</comment>
<organism evidence="3 4">
    <name type="scientific">Mortierella isabellina</name>
    <name type="common">Filamentous fungus</name>
    <name type="synonym">Umbelopsis isabellina</name>
    <dbReference type="NCBI Taxonomy" id="91625"/>
    <lineage>
        <taxon>Eukaryota</taxon>
        <taxon>Fungi</taxon>
        <taxon>Fungi incertae sedis</taxon>
        <taxon>Mucoromycota</taxon>
        <taxon>Mucoromycotina</taxon>
        <taxon>Umbelopsidomycetes</taxon>
        <taxon>Umbelopsidales</taxon>
        <taxon>Umbelopsidaceae</taxon>
        <taxon>Umbelopsis</taxon>
    </lineage>
</organism>
<evidence type="ECO:0000313" key="3">
    <source>
        <dbReference type="EMBL" id="KAG2181195.1"/>
    </source>
</evidence>
<dbReference type="EMBL" id="JAEPQZ010000005">
    <property type="protein sequence ID" value="KAG2181195.1"/>
    <property type="molecule type" value="Genomic_DNA"/>
</dbReference>
<evidence type="ECO:0000256" key="2">
    <source>
        <dbReference type="ARBA" id="ARBA00019577"/>
    </source>
</evidence>
<sequence>MAESTASASLSHLLKVHQKKQTDIKRQNGQLCKDASKAASDLNETLTTNINERLVFRISEIFVRQKDIEQESRKLSNQTARYTRQTKQWIQTIDNFNGALKELGDVQNWAEVMENDMRGVMATLELVHHGSYF</sequence>
<dbReference type="AlphaFoldDB" id="A0A8H7PWJ5"/>